<reference evidence="3" key="1">
    <citation type="submission" date="2016-04" db="EMBL/GenBank/DDBJ databases">
        <authorList>
            <person name="Chen L."/>
            <person name="Zhuang W."/>
            <person name="Wang G."/>
        </authorList>
    </citation>
    <scope>NUCLEOTIDE SEQUENCE [LARGE SCALE GENOMIC DNA]</scope>
    <source>
        <strain evidence="3">208</strain>
    </source>
</reference>
<keyword evidence="1" id="KW-0472">Membrane</keyword>
<evidence type="ECO:0000256" key="1">
    <source>
        <dbReference type="SAM" id="Phobius"/>
    </source>
</evidence>
<dbReference type="AlphaFoldDB" id="A0A1V9FTB6"/>
<feature type="transmembrane region" description="Helical" evidence="1">
    <location>
        <begin position="42"/>
        <end position="63"/>
    </location>
</feature>
<keyword evidence="3" id="KW-1185">Reference proteome</keyword>
<accession>A0A1V9FTB6</accession>
<dbReference type="EMBL" id="LWBP01000134">
    <property type="protein sequence ID" value="OQP61619.1"/>
    <property type="molecule type" value="Genomic_DNA"/>
</dbReference>
<protein>
    <submittedName>
        <fullName evidence="2">Uncharacterized protein</fullName>
    </submittedName>
</protein>
<gene>
    <name evidence="2" type="ORF">A4R26_18835</name>
</gene>
<comment type="caution">
    <text evidence="2">The sequence shown here is derived from an EMBL/GenBank/DDBJ whole genome shotgun (WGS) entry which is preliminary data.</text>
</comment>
<keyword evidence="1" id="KW-1133">Transmembrane helix</keyword>
<evidence type="ECO:0000313" key="3">
    <source>
        <dbReference type="Proteomes" id="UP000192276"/>
    </source>
</evidence>
<sequence>MLRGDKQKSPPGCREGHSILIVYDYPLLSGNGFVSPFPIKTIQVLAITALMTALAFIPVLYVVDVIMILNARNNFDAKLYKYFKTTNPRSKKGGDLFSPDTRSYLYMI</sequence>
<keyword evidence="1" id="KW-0812">Transmembrane</keyword>
<dbReference type="Proteomes" id="UP000192276">
    <property type="component" value="Unassembled WGS sequence"/>
</dbReference>
<organism evidence="2 3">
    <name type="scientific">Niastella populi</name>
    <dbReference type="NCBI Taxonomy" id="550983"/>
    <lineage>
        <taxon>Bacteria</taxon>
        <taxon>Pseudomonadati</taxon>
        <taxon>Bacteroidota</taxon>
        <taxon>Chitinophagia</taxon>
        <taxon>Chitinophagales</taxon>
        <taxon>Chitinophagaceae</taxon>
        <taxon>Niastella</taxon>
    </lineage>
</organism>
<name>A0A1V9FTB6_9BACT</name>
<proteinExistence type="predicted"/>
<evidence type="ECO:0000313" key="2">
    <source>
        <dbReference type="EMBL" id="OQP61619.1"/>
    </source>
</evidence>